<dbReference type="AlphaFoldDB" id="A0A6J7KYC4"/>
<evidence type="ECO:0000313" key="15">
    <source>
        <dbReference type="EMBL" id="CAB4960757.1"/>
    </source>
</evidence>
<evidence type="ECO:0000256" key="5">
    <source>
        <dbReference type="ARBA" id="ARBA00022801"/>
    </source>
</evidence>
<dbReference type="InterPro" id="IPR012338">
    <property type="entry name" value="Beta-lactam/transpept-like"/>
</dbReference>
<dbReference type="InterPro" id="IPR036950">
    <property type="entry name" value="PBP_transglycosylase"/>
</dbReference>
<dbReference type="GO" id="GO:0008658">
    <property type="term" value="F:penicillin binding"/>
    <property type="evidence" value="ECO:0007669"/>
    <property type="project" value="InterPro"/>
</dbReference>
<name>A0A6J7KYC4_9ZZZZ</name>
<evidence type="ECO:0000256" key="11">
    <source>
        <dbReference type="ARBA" id="ARBA00049902"/>
    </source>
</evidence>
<keyword evidence="1" id="KW-0121">Carboxypeptidase</keyword>
<keyword evidence="4" id="KW-0808">Transferase</keyword>
<keyword evidence="3" id="KW-0328">Glycosyltransferase</keyword>
<feature type="domain" description="Penicillin-binding protein transpeptidase" evidence="13">
    <location>
        <begin position="363"/>
        <end position="603"/>
    </location>
</feature>
<dbReference type="GO" id="GO:0030288">
    <property type="term" value="C:outer membrane-bounded periplasmic space"/>
    <property type="evidence" value="ECO:0007669"/>
    <property type="project" value="TreeGrafter"/>
</dbReference>
<protein>
    <recommendedName>
        <fullName evidence="10">peptidoglycan glycosyltransferase</fullName>
        <ecNumber evidence="10">2.4.99.28</ecNumber>
    </recommendedName>
</protein>
<accession>A0A6J7KYC4</accession>
<dbReference type="Pfam" id="PF00905">
    <property type="entry name" value="Transpeptidase"/>
    <property type="match status" value="1"/>
</dbReference>
<feature type="region of interest" description="Disordered" evidence="12">
    <location>
        <begin position="650"/>
        <end position="722"/>
    </location>
</feature>
<dbReference type="InterPro" id="IPR050396">
    <property type="entry name" value="Glycosyltr_51/Transpeptidase"/>
</dbReference>
<dbReference type="InterPro" id="IPR001264">
    <property type="entry name" value="Glyco_trans_51"/>
</dbReference>
<dbReference type="Pfam" id="PF00912">
    <property type="entry name" value="Transgly"/>
    <property type="match status" value="1"/>
</dbReference>
<dbReference type="InterPro" id="IPR023346">
    <property type="entry name" value="Lysozyme-like_dom_sf"/>
</dbReference>
<evidence type="ECO:0000256" key="7">
    <source>
        <dbReference type="ARBA" id="ARBA00022984"/>
    </source>
</evidence>
<evidence type="ECO:0000256" key="12">
    <source>
        <dbReference type="SAM" id="MobiDB-lite"/>
    </source>
</evidence>
<keyword evidence="2" id="KW-0645">Protease</keyword>
<evidence type="ECO:0000256" key="9">
    <source>
        <dbReference type="ARBA" id="ARBA00023316"/>
    </source>
</evidence>
<evidence type="ECO:0000256" key="1">
    <source>
        <dbReference type="ARBA" id="ARBA00022645"/>
    </source>
</evidence>
<dbReference type="GO" id="GO:0071555">
    <property type="term" value="P:cell wall organization"/>
    <property type="evidence" value="ECO:0007669"/>
    <property type="project" value="UniProtKB-KW"/>
</dbReference>
<evidence type="ECO:0000259" key="13">
    <source>
        <dbReference type="Pfam" id="PF00905"/>
    </source>
</evidence>
<keyword evidence="5" id="KW-0378">Hydrolase</keyword>
<keyword evidence="9" id="KW-0961">Cell wall biogenesis/degradation</keyword>
<dbReference type="GO" id="GO:0006508">
    <property type="term" value="P:proteolysis"/>
    <property type="evidence" value="ECO:0007669"/>
    <property type="project" value="UniProtKB-KW"/>
</dbReference>
<comment type="catalytic activity">
    <reaction evidence="11">
        <text>[GlcNAc-(1-&gt;4)-Mur2Ac(oyl-L-Ala-gamma-D-Glu-L-Lys-D-Ala-D-Ala)](n)-di-trans,octa-cis-undecaprenyl diphosphate + beta-D-GlcNAc-(1-&gt;4)-Mur2Ac(oyl-L-Ala-gamma-D-Glu-L-Lys-D-Ala-D-Ala)-di-trans,octa-cis-undecaprenyl diphosphate = [GlcNAc-(1-&gt;4)-Mur2Ac(oyl-L-Ala-gamma-D-Glu-L-Lys-D-Ala-D-Ala)](n+1)-di-trans,octa-cis-undecaprenyl diphosphate + di-trans,octa-cis-undecaprenyl diphosphate + H(+)</text>
        <dbReference type="Rhea" id="RHEA:23708"/>
        <dbReference type="Rhea" id="RHEA-COMP:9602"/>
        <dbReference type="Rhea" id="RHEA-COMP:9603"/>
        <dbReference type="ChEBI" id="CHEBI:15378"/>
        <dbReference type="ChEBI" id="CHEBI:58405"/>
        <dbReference type="ChEBI" id="CHEBI:60033"/>
        <dbReference type="ChEBI" id="CHEBI:78435"/>
        <dbReference type="EC" id="2.4.99.28"/>
    </reaction>
</comment>
<feature type="domain" description="Glycosyl transferase family 51" evidence="14">
    <location>
        <begin position="73"/>
        <end position="248"/>
    </location>
</feature>
<dbReference type="SUPFAM" id="SSF56601">
    <property type="entry name" value="beta-lactamase/transpeptidase-like"/>
    <property type="match status" value="1"/>
</dbReference>
<evidence type="ECO:0000256" key="4">
    <source>
        <dbReference type="ARBA" id="ARBA00022679"/>
    </source>
</evidence>
<reference evidence="15" key="1">
    <citation type="submission" date="2020-05" db="EMBL/GenBank/DDBJ databases">
        <authorList>
            <person name="Chiriac C."/>
            <person name="Salcher M."/>
            <person name="Ghai R."/>
            <person name="Kavagutti S V."/>
        </authorList>
    </citation>
    <scope>NUCLEOTIDE SEQUENCE</scope>
</reference>
<evidence type="ECO:0000256" key="3">
    <source>
        <dbReference type="ARBA" id="ARBA00022676"/>
    </source>
</evidence>
<dbReference type="InterPro" id="IPR001460">
    <property type="entry name" value="PCN-bd_Tpept"/>
</dbReference>
<dbReference type="SUPFAM" id="SSF53955">
    <property type="entry name" value="Lysozyme-like"/>
    <property type="match status" value="1"/>
</dbReference>
<dbReference type="PANTHER" id="PTHR32282:SF33">
    <property type="entry name" value="PEPTIDOGLYCAN GLYCOSYLTRANSFERASE"/>
    <property type="match status" value="1"/>
</dbReference>
<evidence type="ECO:0000256" key="6">
    <source>
        <dbReference type="ARBA" id="ARBA00022960"/>
    </source>
</evidence>
<dbReference type="Gene3D" id="3.40.710.10">
    <property type="entry name" value="DD-peptidase/beta-lactamase superfamily"/>
    <property type="match status" value="1"/>
</dbReference>
<organism evidence="15">
    <name type="scientific">freshwater metagenome</name>
    <dbReference type="NCBI Taxonomy" id="449393"/>
    <lineage>
        <taxon>unclassified sequences</taxon>
        <taxon>metagenomes</taxon>
        <taxon>ecological metagenomes</taxon>
    </lineage>
</organism>
<gene>
    <name evidence="15" type="ORF">UFOPK3733_02437</name>
</gene>
<dbReference type="FunFam" id="1.10.3810.10:FF:000001">
    <property type="entry name" value="Penicillin-binding protein 1A"/>
    <property type="match status" value="1"/>
</dbReference>
<dbReference type="GO" id="GO:0004180">
    <property type="term" value="F:carboxypeptidase activity"/>
    <property type="evidence" value="ECO:0007669"/>
    <property type="project" value="UniProtKB-KW"/>
</dbReference>
<keyword evidence="6" id="KW-0133">Cell shape</keyword>
<feature type="compositionally biased region" description="Low complexity" evidence="12">
    <location>
        <begin position="700"/>
        <end position="722"/>
    </location>
</feature>
<dbReference type="GO" id="GO:0008955">
    <property type="term" value="F:peptidoglycan glycosyltransferase activity"/>
    <property type="evidence" value="ECO:0007669"/>
    <property type="project" value="UniProtKB-EC"/>
</dbReference>
<proteinExistence type="predicted"/>
<dbReference type="GO" id="GO:0009252">
    <property type="term" value="P:peptidoglycan biosynthetic process"/>
    <property type="evidence" value="ECO:0007669"/>
    <property type="project" value="UniProtKB-KW"/>
</dbReference>
<keyword evidence="7" id="KW-0573">Peptidoglycan synthesis</keyword>
<sequence length="722" mass="75654">MLGSAPVLLASVKKIGQFLVAIAAGGITIAVACALLVPSVLAVATAGSGGDGPLDSSQFEDYAVRSQVFAADGSLLATLHGVENRDPVPLDRIPDTVVKSVLSVEDAEFYQHGGINLRGLMRAFVQNVQTGGVDQGGSTITQQLVKKALLSDDRVLSRKTKEIALAVRLEQQLSKDEILELYLNTVYFGSGAYGVQAAAETYWGKNVEALTWPEGALLASIISNPVEFDPIVHPATSRGRRNIALGRMVSNNVISQSQAEEFDAVPLPTGRCTDRSGPRPAACGTISQPPPDSYFVEQVKQQLLADPRMGATYEERYARVFGGGLKIRTTLDPVAQDAAQNAHDTTFPDAVRAEADAKGITTAMVAVEPSTGAVRALVGGPGFESFKYDIATHEPGRQTGSTFKTFVLLTALEQGVLPGDFVAGGGSWPNRGGTPDPYVVTGTGGTLSSVTLASSNGAFVRLGQTVGVDNVVAMAQRLGVTSQFDSRSKSTPLGVFDVTPLEMASAYSAIPNGGVHQSAYFVDRVESRDGRVFIDHQSAPTRAFSASTSCLATQILTDNVRFGTGTNAQLGEQAAAGKTGTTESNTNTWFVGFTPYLTTAVWMGIPAEGTKPMGDLGGREQFGGLWPATIWHNFNAAWLEATSSPIATFPTCPSASRGPQAASGASDPFGILNGGGYRDPDAEPTTPTSPNPGRPFVIVPPSTSSTTTTTATTPTTTRRGGR</sequence>
<dbReference type="PANTHER" id="PTHR32282">
    <property type="entry name" value="BINDING PROTEIN TRANSPEPTIDASE, PUTATIVE-RELATED"/>
    <property type="match status" value="1"/>
</dbReference>
<evidence type="ECO:0000259" key="14">
    <source>
        <dbReference type="Pfam" id="PF00912"/>
    </source>
</evidence>
<evidence type="ECO:0000256" key="10">
    <source>
        <dbReference type="ARBA" id="ARBA00044770"/>
    </source>
</evidence>
<dbReference type="EC" id="2.4.99.28" evidence="10"/>
<dbReference type="GO" id="GO:0008360">
    <property type="term" value="P:regulation of cell shape"/>
    <property type="evidence" value="ECO:0007669"/>
    <property type="project" value="UniProtKB-KW"/>
</dbReference>
<evidence type="ECO:0000256" key="2">
    <source>
        <dbReference type="ARBA" id="ARBA00022670"/>
    </source>
</evidence>
<dbReference type="Gene3D" id="1.10.3810.10">
    <property type="entry name" value="Biosynthetic peptidoglycan transglycosylase-like"/>
    <property type="match status" value="1"/>
</dbReference>
<keyword evidence="8" id="KW-0511">Multifunctional enzyme</keyword>
<evidence type="ECO:0000256" key="8">
    <source>
        <dbReference type="ARBA" id="ARBA00023268"/>
    </source>
</evidence>
<dbReference type="EMBL" id="CAFBNC010000228">
    <property type="protein sequence ID" value="CAB4960757.1"/>
    <property type="molecule type" value="Genomic_DNA"/>
</dbReference>